<dbReference type="GO" id="GO:0046872">
    <property type="term" value="F:metal ion binding"/>
    <property type="evidence" value="ECO:0007669"/>
    <property type="project" value="UniProtKB-KW"/>
</dbReference>
<dbReference type="EMBL" id="DSTK01000040">
    <property type="protein sequence ID" value="HFK98495.1"/>
    <property type="molecule type" value="Genomic_DNA"/>
</dbReference>
<keyword evidence="9 11" id="KW-0560">Oxidoreductase</keyword>
<evidence type="ECO:0000256" key="8">
    <source>
        <dbReference type="ARBA" id="ARBA00023136"/>
    </source>
</evidence>
<feature type="binding site" evidence="9">
    <location>
        <position position="124"/>
    </location>
    <ligand>
        <name>(2E)-4-hydroxy-3-methylbut-2-enyl diphosphate</name>
        <dbReference type="ChEBI" id="CHEBI:128753"/>
    </ligand>
</feature>
<feature type="transmembrane region" description="Helical" evidence="10">
    <location>
        <begin position="325"/>
        <end position="346"/>
    </location>
</feature>
<feature type="binding site" evidence="9">
    <location>
        <position position="263"/>
    </location>
    <ligand>
        <name>(2E)-4-hydroxy-3-methylbut-2-enyl diphosphate</name>
        <dbReference type="ChEBI" id="CHEBI:128753"/>
    </ligand>
</feature>
<sequence>MKVIVAETAGFCQGVRTALETTLEAARSREKEPLCTFGPLIHNRQVLAMLKEQGVEEAATEEDCRNRWVIIRAHGIPPDQRRRLKDVSRGLIDATCKRVARVQAIIRKHARKGYHTVIVGDADHAEVIGLMGYTEGRGVVVQSPDDVDRLPSHWSSVLLVAQTTQNEEVFREVERRFRAKFPHGLVENTICFATHERQSEVRRLCRHVEAMVIVGGTHSGNTIRLAETARECGVPTYHVETEKDLNPVEMARFHTVGVSAGASTPNWMIRNVVRFLENIQPDGHGTVGAVWRRRMERVAYTNAGCAVAAGLLTAAVSALTNLPIALHHILMAASYAFAMHTLNRYLDREALQLNDPQRAAYYEKRRTAFTTAGVLAAVLALVSAAMQGLATGLFMVLILAFGSLYAVPIFQSRWVDRMNILKIKDIPGSKTFTVPLAWASVTVWLPHLQHLEDGFGRLLYAFVLVFFLVLVRTALLDSLDIQGDRLVGRETVVVLLGEDKAARLTIAVLALLGIGALLGPVWGTTTPFGFFFAPAAAAYGVFFRFSRGRRIKDAAFLETLIDSVLVALGLLGCFWIWLGNL</sequence>
<comment type="caution">
    <text evidence="11">The sequence shown here is derived from an EMBL/GenBank/DDBJ whole genome shotgun (WGS) entry which is preliminary data.</text>
</comment>
<keyword evidence="9" id="KW-0414">Isoprene biosynthesis</keyword>
<feature type="binding site" evidence="9">
    <location>
        <position position="191"/>
    </location>
    <ligand>
        <name>[4Fe-4S] cluster</name>
        <dbReference type="ChEBI" id="CHEBI:49883"/>
    </ligand>
</feature>
<feature type="binding site" evidence="9">
    <location>
        <position position="219"/>
    </location>
    <ligand>
        <name>isopentenyl diphosphate</name>
        <dbReference type="ChEBI" id="CHEBI:128769"/>
    </ligand>
</feature>
<keyword evidence="6 9" id="KW-0408">Iron</keyword>
<dbReference type="InterPro" id="IPR000537">
    <property type="entry name" value="UbiA_prenyltransferase"/>
</dbReference>
<feature type="transmembrane region" description="Helical" evidence="10">
    <location>
        <begin position="392"/>
        <end position="410"/>
    </location>
</feature>
<feature type="binding site" evidence="9">
    <location>
        <position position="163"/>
    </location>
    <ligand>
        <name>(2E)-4-hydroxy-3-methylbut-2-enyl diphosphate</name>
        <dbReference type="ChEBI" id="CHEBI:128753"/>
    </ligand>
</feature>
<dbReference type="PANTHER" id="PTHR30426">
    <property type="entry name" value="4-HYDROXY-3-METHYLBUT-2-ENYL DIPHOSPHATE REDUCTASE"/>
    <property type="match status" value="1"/>
</dbReference>
<dbReference type="Gene3D" id="3.40.1010.20">
    <property type="entry name" value="4-hydroxy-3-methylbut-2-enyl diphosphate reductase, catalytic domain"/>
    <property type="match status" value="2"/>
</dbReference>
<keyword evidence="7 9" id="KW-0411">Iron-sulfur</keyword>
<protein>
    <recommendedName>
        <fullName evidence="9">4-hydroxy-3-methylbut-2-enyl diphosphate reductase</fullName>
        <shortName evidence="9">HMBPP reductase</shortName>
        <ecNumber evidence="9">1.17.7.4</ecNumber>
    </recommendedName>
</protein>
<dbReference type="GO" id="GO:0016114">
    <property type="term" value="P:terpenoid biosynthetic process"/>
    <property type="evidence" value="ECO:0007669"/>
    <property type="project" value="UniProtKB-UniRule"/>
</dbReference>
<dbReference type="InterPro" id="IPR003451">
    <property type="entry name" value="LytB/IspH"/>
</dbReference>
<feature type="binding site" evidence="9">
    <location>
        <position position="124"/>
    </location>
    <ligand>
        <name>dimethylallyl diphosphate</name>
        <dbReference type="ChEBI" id="CHEBI:57623"/>
    </ligand>
</feature>
<proteinExistence type="inferred from homology"/>
<keyword evidence="2 9" id="KW-0004">4Fe-4S</keyword>
<comment type="catalytic activity">
    <reaction evidence="9">
        <text>dimethylallyl diphosphate + 2 oxidized [2Fe-2S]-[ferredoxin] + H2O = (2E)-4-hydroxy-3-methylbut-2-enyl diphosphate + 2 reduced [2Fe-2S]-[ferredoxin] + 2 H(+)</text>
        <dbReference type="Rhea" id="RHEA:24825"/>
        <dbReference type="Rhea" id="RHEA-COMP:10000"/>
        <dbReference type="Rhea" id="RHEA-COMP:10001"/>
        <dbReference type="ChEBI" id="CHEBI:15377"/>
        <dbReference type="ChEBI" id="CHEBI:15378"/>
        <dbReference type="ChEBI" id="CHEBI:33737"/>
        <dbReference type="ChEBI" id="CHEBI:33738"/>
        <dbReference type="ChEBI" id="CHEBI:57623"/>
        <dbReference type="ChEBI" id="CHEBI:128753"/>
        <dbReference type="EC" id="1.17.7.4"/>
    </reaction>
</comment>
<keyword evidence="4 9" id="KW-0479">Metal-binding</keyword>
<evidence type="ECO:0000256" key="2">
    <source>
        <dbReference type="ARBA" id="ARBA00022485"/>
    </source>
</evidence>
<dbReference type="HAMAP" id="MF_00191">
    <property type="entry name" value="IspH"/>
    <property type="match status" value="1"/>
</dbReference>
<comment type="function">
    <text evidence="9">Catalyzes the conversion of 1-hydroxy-2-methyl-2-(E)-butenyl 4-diphosphate (HMBPP) into a mixture of isopentenyl diphosphate (IPP) and dimethylallyl diphosphate (DMAPP). Acts in the terminal step of the DOXP/MEP pathway for isoprenoid precursor biosynthesis.</text>
</comment>
<evidence type="ECO:0000256" key="4">
    <source>
        <dbReference type="ARBA" id="ARBA00022723"/>
    </source>
</evidence>
<organism evidence="11">
    <name type="scientific">Desulfacinum infernum</name>
    <dbReference type="NCBI Taxonomy" id="35837"/>
    <lineage>
        <taxon>Bacteria</taxon>
        <taxon>Pseudomonadati</taxon>
        <taxon>Thermodesulfobacteriota</taxon>
        <taxon>Syntrophobacteria</taxon>
        <taxon>Syntrophobacterales</taxon>
        <taxon>Syntrophobacteraceae</taxon>
        <taxon>Desulfacinum</taxon>
    </lineage>
</organism>
<feature type="binding site" evidence="9">
    <location>
        <position position="42"/>
    </location>
    <ligand>
        <name>(2E)-4-hydroxy-3-methylbut-2-enyl diphosphate</name>
        <dbReference type="ChEBI" id="CHEBI:128753"/>
    </ligand>
</feature>
<comment type="similarity">
    <text evidence="9">Belongs to the IspH family.</text>
</comment>
<evidence type="ECO:0000256" key="7">
    <source>
        <dbReference type="ARBA" id="ARBA00023014"/>
    </source>
</evidence>
<dbReference type="GO" id="GO:0016765">
    <property type="term" value="F:transferase activity, transferring alkyl or aryl (other than methyl) groups"/>
    <property type="evidence" value="ECO:0007669"/>
    <property type="project" value="InterPro"/>
</dbReference>
<feature type="binding site" evidence="9">
    <location>
        <position position="221"/>
    </location>
    <ligand>
        <name>dimethylallyl diphosphate</name>
        <dbReference type="ChEBI" id="CHEBI:57623"/>
    </ligand>
</feature>
<dbReference type="PANTHER" id="PTHR30426:SF0">
    <property type="entry name" value="4-HYDROXY-3-METHYLBUT-2-ENYL DIPHOSPHATE REDUCTASE"/>
    <property type="match status" value="1"/>
</dbReference>
<dbReference type="CDD" id="cd13944">
    <property type="entry name" value="lytB_ispH"/>
    <property type="match status" value="1"/>
</dbReference>
<feature type="binding site" evidence="9">
    <location>
        <position position="74"/>
    </location>
    <ligand>
        <name>isopentenyl diphosphate</name>
        <dbReference type="ChEBI" id="CHEBI:128769"/>
    </ligand>
</feature>
<feature type="binding site" evidence="9">
    <location>
        <position position="219"/>
    </location>
    <ligand>
        <name>(2E)-4-hydroxy-3-methylbut-2-enyl diphosphate</name>
        <dbReference type="ChEBI" id="CHEBI:128753"/>
    </ligand>
</feature>
<feature type="binding site" evidence="9">
    <location>
        <position position="221"/>
    </location>
    <ligand>
        <name>isopentenyl diphosphate</name>
        <dbReference type="ChEBI" id="CHEBI:128769"/>
    </ligand>
</feature>
<dbReference type="Pfam" id="PF01040">
    <property type="entry name" value="UbiA"/>
    <property type="match status" value="1"/>
</dbReference>
<feature type="transmembrane region" description="Helical" evidence="10">
    <location>
        <begin position="299"/>
        <end position="319"/>
    </location>
</feature>
<feature type="binding site" evidence="9">
    <location>
        <position position="42"/>
    </location>
    <ligand>
        <name>dimethylallyl diphosphate</name>
        <dbReference type="ChEBI" id="CHEBI:57623"/>
    </ligand>
</feature>
<dbReference type="AlphaFoldDB" id="A0A832A8K3"/>
<feature type="binding site" evidence="9">
    <location>
        <position position="124"/>
    </location>
    <ligand>
        <name>isopentenyl diphosphate</name>
        <dbReference type="ChEBI" id="CHEBI:128769"/>
    </ligand>
</feature>
<dbReference type="NCBIfam" id="TIGR00216">
    <property type="entry name" value="ispH_lytB"/>
    <property type="match status" value="1"/>
</dbReference>
<comment type="pathway">
    <text evidence="9">Isoprenoid biosynthesis; isopentenyl diphosphate biosynthesis via DXP pathway; isopentenyl diphosphate from 1-deoxy-D-xylulose 5-phosphate: step 6/6.</text>
</comment>
<comment type="pathway">
    <text evidence="9">Isoprenoid biosynthesis; dimethylallyl diphosphate biosynthesis; dimethylallyl diphosphate from (2E)-4-hydroxy-3-methylbutenyl diphosphate: step 1/1.</text>
</comment>
<accession>A0A832A8K3</accession>
<dbReference type="GO" id="GO:0050992">
    <property type="term" value="P:dimethylallyl diphosphate biosynthetic process"/>
    <property type="evidence" value="ECO:0007669"/>
    <property type="project" value="UniProtKB-UniRule"/>
</dbReference>
<feature type="binding site" evidence="9">
    <location>
        <position position="263"/>
    </location>
    <ligand>
        <name>dimethylallyl diphosphate</name>
        <dbReference type="ChEBI" id="CHEBI:57623"/>
    </ligand>
</feature>
<dbReference type="GO" id="GO:0051539">
    <property type="term" value="F:4 iron, 4 sulfur cluster binding"/>
    <property type="evidence" value="ECO:0007669"/>
    <property type="project" value="UniProtKB-UniRule"/>
</dbReference>
<keyword evidence="5 10" id="KW-1133">Transmembrane helix</keyword>
<dbReference type="UniPathway" id="UPA00059">
    <property type="reaction ID" value="UER00105"/>
</dbReference>
<feature type="binding site" evidence="9">
    <location>
        <position position="96"/>
    </location>
    <ligand>
        <name>[4Fe-4S] cluster</name>
        <dbReference type="ChEBI" id="CHEBI:49883"/>
    </ligand>
</feature>
<comment type="caution">
    <text evidence="9">Lacks conserved residue(s) required for the propagation of feature annotation.</text>
</comment>
<feature type="binding site" evidence="9">
    <location>
        <position position="221"/>
    </location>
    <ligand>
        <name>(2E)-4-hydroxy-3-methylbut-2-enyl diphosphate</name>
        <dbReference type="ChEBI" id="CHEBI:128753"/>
    </ligand>
</feature>
<comment type="subcellular location">
    <subcellularLocation>
        <location evidence="1">Membrane</location>
        <topology evidence="1">Multi-pass membrane protein</topology>
    </subcellularLocation>
</comment>
<comment type="catalytic activity">
    <reaction evidence="9">
        <text>isopentenyl diphosphate + 2 oxidized [2Fe-2S]-[ferredoxin] + H2O = (2E)-4-hydroxy-3-methylbut-2-enyl diphosphate + 2 reduced [2Fe-2S]-[ferredoxin] + 2 H(+)</text>
        <dbReference type="Rhea" id="RHEA:24488"/>
        <dbReference type="Rhea" id="RHEA-COMP:10000"/>
        <dbReference type="Rhea" id="RHEA-COMP:10001"/>
        <dbReference type="ChEBI" id="CHEBI:15377"/>
        <dbReference type="ChEBI" id="CHEBI:15378"/>
        <dbReference type="ChEBI" id="CHEBI:33737"/>
        <dbReference type="ChEBI" id="CHEBI:33738"/>
        <dbReference type="ChEBI" id="CHEBI:128753"/>
        <dbReference type="ChEBI" id="CHEBI:128769"/>
        <dbReference type="EC" id="1.17.7.4"/>
    </reaction>
</comment>
<feature type="transmembrane region" description="Helical" evidence="10">
    <location>
        <begin position="557"/>
        <end position="578"/>
    </location>
</feature>
<evidence type="ECO:0000256" key="6">
    <source>
        <dbReference type="ARBA" id="ARBA00023004"/>
    </source>
</evidence>
<evidence type="ECO:0000256" key="9">
    <source>
        <dbReference type="HAMAP-Rule" id="MF_00191"/>
    </source>
</evidence>
<feature type="binding site" evidence="9">
    <location>
        <position position="42"/>
    </location>
    <ligand>
        <name>isopentenyl diphosphate</name>
        <dbReference type="ChEBI" id="CHEBI:128769"/>
    </ligand>
</feature>
<dbReference type="UniPathway" id="UPA00056">
    <property type="reaction ID" value="UER00097"/>
</dbReference>
<keyword evidence="3 10" id="KW-0812">Transmembrane</keyword>
<comment type="cofactor">
    <cofactor evidence="9">
        <name>[4Fe-4S] cluster</name>
        <dbReference type="ChEBI" id="CHEBI:49883"/>
    </cofactor>
    <text evidence="9">Binds 1 [4Fe-4S] cluster per subunit.</text>
</comment>
<gene>
    <name evidence="9 11" type="primary">ispH</name>
    <name evidence="11" type="ORF">ENS06_14375</name>
</gene>
<dbReference type="EC" id="1.17.7.4" evidence="9"/>
<evidence type="ECO:0000313" key="11">
    <source>
        <dbReference type="EMBL" id="HFK98495.1"/>
    </source>
</evidence>
<dbReference type="GO" id="GO:0016020">
    <property type="term" value="C:membrane"/>
    <property type="evidence" value="ECO:0007669"/>
    <property type="project" value="UniProtKB-SubCell"/>
</dbReference>
<feature type="binding site" evidence="9">
    <location>
        <position position="263"/>
    </location>
    <ligand>
        <name>isopentenyl diphosphate</name>
        <dbReference type="ChEBI" id="CHEBI:128769"/>
    </ligand>
</feature>
<dbReference type="GO" id="GO:0051745">
    <property type="term" value="F:4-hydroxy-3-methylbut-2-enyl diphosphate reductase activity"/>
    <property type="evidence" value="ECO:0007669"/>
    <property type="project" value="UniProtKB-UniRule"/>
</dbReference>
<feature type="binding site" evidence="9">
    <location>
        <position position="74"/>
    </location>
    <ligand>
        <name>(2E)-4-hydroxy-3-methylbut-2-enyl diphosphate</name>
        <dbReference type="ChEBI" id="CHEBI:128753"/>
    </ligand>
</feature>
<name>A0A832A8K3_9BACT</name>
<feature type="transmembrane region" description="Helical" evidence="10">
    <location>
        <begin position="454"/>
        <end position="475"/>
    </location>
</feature>
<feature type="binding site" evidence="9">
    <location>
        <position position="74"/>
    </location>
    <ligand>
        <name>dimethylallyl diphosphate</name>
        <dbReference type="ChEBI" id="CHEBI:57623"/>
    </ligand>
</feature>
<dbReference type="Pfam" id="PF02401">
    <property type="entry name" value="LYTB"/>
    <property type="match status" value="1"/>
</dbReference>
<dbReference type="GO" id="GO:0019288">
    <property type="term" value="P:isopentenyl diphosphate biosynthetic process, methylerythritol 4-phosphate pathway"/>
    <property type="evidence" value="ECO:0007669"/>
    <property type="project" value="UniProtKB-UniRule"/>
</dbReference>
<dbReference type="Gene3D" id="3.40.50.11270">
    <property type="match status" value="1"/>
</dbReference>
<feature type="binding site" evidence="9">
    <location>
        <position position="219"/>
    </location>
    <ligand>
        <name>dimethylallyl diphosphate</name>
        <dbReference type="ChEBI" id="CHEBI:57623"/>
    </ligand>
</feature>
<evidence type="ECO:0000256" key="5">
    <source>
        <dbReference type="ARBA" id="ARBA00022989"/>
    </source>
</evidence>
<evidence type="ECO:0000256" key="1">
    <source>
        <dbReference type="ARBA" id="ARBA00004141"/>
    </source>
</evidence>
<keyword evidence="8 10" id="KW-0472">Membrane</keyword>
<evidence type="ECO:0000256" key="3">
    <source>
        <dbReference type="ARBA" id="ARBA00022692"/>
    </source>
</evidence>
<evidence type="ECO:0000256" key="10">
    <source>
        <dbReference type="SAM" id="Phobius"/>
    </source>
</evidence>
<feature type="transmembrane region" description="Helical" evidence="10">
    <location>
        <begin position="528"/>
        <end position="545"/>
    </location>
</feature>
<feature type="binding site" evidence="9">
    <location>
        <position position="12"/>
    </location>
    <ligand>
        <name>[4Fe-4S] cluster</name>
        <dbReference type="ChEBI" id="CHEBI:49883"/>
    </ligand>
</feature>
<feature type="active site" description="Proton donor" evidence="9">
    <location>
        <position position="126"/>
    </location>
</feature>
<feature type="transmembrane region" description="Helical" evidence="10">
    <location>
        <begin position="367"/>
        <end position="386"/>
    </location>
</feature>
<reference evidence="11" key="1">
    <citation type="journal article" date="2020" name="mSystems">
        <title>Genome- and Community-Level Interaction Insights into Carbon Utilization and Element Cycling Functions of Hydrothermarchaeota in Hydrothermal Sediment.</title>
        <authorList>
            <person name="Zhou Z."/>
            <person name="Liu Y."/>
            <person name="Xu W."/>
            <person name="Pan J."/>
            <person name="Luo Z.H."/>
            <person name="Li M."/>
        </authorList>
    </citation>
    <scope>NUCLEOTIDE SEQUENCE [LARGE SCALE GENOMIC DNA]</scope>
    <source>
        <strain evidence="11">SpSt-456</strain>
    </source>
</reference>